<evidence type="ECO:0000313" key="3">
    <source>
        <dbReference type="EMBL" id="TSD68134.1"/>
    </source>
</evidence>
<keyword evidence="4" id="KW-1185">Reference proteome</keyword>
<dbReference type="AlphaFoldDB" id="A0A554SP59"/>
<gene>
    <name evidence="3" type="ORF">FNM00_00620</name>
</gene>
<dbReference type="OrthoDB" id="4807086at2"/>
<organism evidence="3 4">
    <name type="scientific">Aeromicrobium piscarium</name>
    <dbReference type="NCBI Taxonomy" id="2590901"/>
    <lineage>
        <taxon>Bacteria</taxon>
        <taxon>Bacillati</taxon>
        <taxon>Actinomycetota</taxon>
        <taxon>Actinomycetes</taxon>
        <taxon>Propionibacteriales</taxon>
        <taxon>Nocardioidaceae</taxon>
        <taxon>Aeromicrobium</taxon>
    </lineage>
</organism>
<comment type="caution">
    <text evidence="3">The sequence shown here is derived from an EMBL/GenBank/DDBJ whole genome shotgun (WGS) entry which is preliminary data.</text>
</comment>
<evidence type="ECO:0000313" key="4">
    <source>
        <dbReference type="Proteomes" id="UP000316988"/>
    </source>
</evidence>
<evidence type="ECO:0000256" key="2">
    <source>
        <dbReference type="SAM" id="MobiDB-lite"/>
    </source>
</evidence>
<feature type="region of interest" description="Disordered" evidence="2">
    <location>
        <begin position="218"/>
        <end position="243"/>
    </location>
</feature>
<accession>A0A554SP59</accession>
<proteinExistence type="predicted"/>
<name>A0A554SP59_9ACTN</name>
<evidence type="ECO:0000256" key="1">
    <source>
        <dbReference type="SAM" id="Coils"/>
    </source>
</evidence>
<dbReference type="RefSeq" id="WP_143911082.1">
    <property type="nucleotide sequence ID" value="NZ_VLNT01000001.1"/>
</dbReference>
<feature type="coiled-coil region" evidence="1">
    <location>
        <begin position="144"/>
        <end position="171"/>
    </location>
</feature>
<keyword evidence="1" id="KW-0175">Coiled coil</keyword>
<protein>
    <submittedName>
        <fullName evidence="3">Uncharacterized protein</fullName>
    </submittedName>
</protein>
<sequence>MTEQTPETPDLENEVVPADFDDAFGDWIGGAALTKRSVTIYGRPDLAAEFQSLEREKAVLEESSELTDTMAGDPRLHEIEQAMGELYDQWQASKSEWIVQDISAQIDQVNEAVGDAPVAPEAPEEPKLRKGASDVQKRAHTVAMQKYDQAKAEHEAAVREYEKAASKWSEEYALQFLAHAVVEVRFPDGRVSDGVSVEQLRAMRAKLGERQLRRLQDEARQAMTTEPVISAPFSPSDSQPIQE</sequence>
<feature type="compositionally biased region" description="Polar residues" evidence="2">
    <location>
        <begin position="233"/>
        <end position="243"/>
    </location>
</feature>
<reference evidence="3 4" key="1">
    <citation type="submission" date="2019-07" db="EMBL/GenBank/DDBJ databases">
        <authorList>
            <person name="Zhao L.H."/>
        </authorList>
    </citation>
    <scope>NUCLEOTIDE SEQUENCE [LARGE SCALE GENOMIC DNA]</scope>
    <source>
        <strain evidence="3 4">Co35</strain>
    </source>
</reference>
<dbReference type="Proteomes" id="UP000316988">
    <property type="component" value="Unassembled WGS sequence"/>
</dbReference>
<dbReference type="EMBL" id="VLNT01000001">
    <property type="protein sequence ID" value="TSD68134.1"/>
    <property type="molecule type" value="Genomic_DNA"/>
</dbReference>